<dbReference type="RefSeq" id="WP_120329553.1">
    <property type="nucleotide sequence ID" value="NZ_RAQQ01000011.1"/>
</dbReference>
<evidence type="ECO:0000256" key="11">
    <source>
        <dbReference type="SAM" id="Phobius"/>
    </source>
</evidence>
<dbReference type="InterPro" id="IPR003661">
    <property type="entry name" value="HisK_dim/P_dom"/>
</dbReference>
<evidence type="ECO:0000256" key="1">
    <source>
        <dbReference type="ARBA" id="ARBA00000085"/>
    </source>
</evidence>
<evidence type="ECO:0000256" key="2">
    <source>
        <dbReference type="ARBA" id="ARBA00004236"/>
    </source>
</evidence>
<dbReference type="Proteomes" id="UP000285744">
    <property type="component" value="Unassembled WGS sequence"/>
</dbReference>
<keyword evidence="10 11" id="KW-0472">Membrane</keyword>
<dbReference type="SMART" id="SM00388">
    <property type="entry name" value="HisKA"/>
    <property type="match status" value="1"/>
</dbReference>
<dbReference type="InterPro" id="IPR005467">
    <property type="entry name" value="His_kinase_dom"/>
</dbReference>
<evidence type="ECO:0000259" key="13">
    <source>
        <dbReference type="PROSITE" id="PS50885"/>
    </source>
</evidence>
<dbReference type="Pfam" id="PF02518">
    <property type="entry name" value="HATPase_c"/>
    <property type="match status" value="1"/>
</dbReference>
<feature type="domain" description="HAMP" evidence="13">
    <location>
        <begin position="169"/>
        <end position="222"/>
    </location>
</feature>
<sequence length="451" mass="47583">MVIGVLGLSVGLALGGVVLLAVLGYALQRSVDADATRTAEAVARLAAEDALPDPLPVAGGQVRVQVVDAQGRIRAASIDADRLVPMVRPDRLDPDRRERLVVSGERVGLAGPVRVVTVPAGTAADPLTVLVAKSLADVRHSTHVVRTILLVSFPLLVGALAAVAWRVVGATLRPVEALRRGAEEITGRAGPERLPVPASRDEVHRLAVTLNGMLDRLESARQRQRAFVADAAHELRSPVTNIRTELEVAQRLGDRTDWAAVTESLLADTERLSRLVDDLLLLARLDEAAGRGAARSGPAATGPVELGELLTVTASRYPSPPVEVTPPGAPLWTVGDPDELRRVLTNLLDNAVRHARTRVVLAAAPAGAYHLVTVTDDGPGIPAADRERVFDRFTRLDDARARDAGGAGLGLAIVRELVRRAGGTVSLDDADGPGLRVSLRLPALSPSDEGR</sequence>
<dbReference type="GO" id="GO:0000155">
    <property type="term" value="F:phosphorelay sensor kinase activity"/>
    <property type="evidence" value="ECO:0007669"/>
    <property type="project" value="InterPro"/>
</dbReference>
<dbReference type="PANTHER" id="PTHR45436">
    <property type="entry name" value="SENSOR HISTIDINE KINASE YKOH"/>
    <property type="match status" value="1"/>
</dbReference>
<dbReference type="Gene3D" id="3.30.565.10">
    <property type="entry name" value="Histidine kinase-like ATPase, C-terminal domain"/>
    <property type="match status" value="1"/>
</dbReference>
<dbReference type="PROSITE" id="PS50885">
    <property type="entry name" value="HAMP"/>
    <property type="match status" value="1"/>
</dbReference>
<evidence type="ECO:0000256" key="6">
    <source>
        <dbReference type="ARBA" id="ARBA00022692"/>
    </source>
</evidence>
<dbReference type="InterPro" id="IPR050428">
    <property type="entry name" value="TCS_sensor_his_kinase"/>
</dbReference>
<keyword evidence="9" id="KW-0902">Two-component regulatory system</keyword>
<keyword evidence="4" id="KW-0597">Phosphoprotein</keyword>
<feature type="transmembrane region" description="Helical" evidence="11">
    <location>
        <begin position="148"/>
        <end position="168"/>
    </location>
</feature>
<keyword evidence="7" id="KW-0418">Kinase</keyword>
<evidence type="ECO:0000256" key="9">
    <source>
        <dbReference type="ARBA" id="ARBA00023012"/>
    </source>
</evidence>
<dbReference type="PRINTS" id="PR00344">
    <property type="entry name" value="BCTRLSENSOR"/>
</dbReference>
<reference evidence="14 15" key="1">
    <citation type="journal article" date="2018" name="Int. J. Syst. Evol. Microbiol.">
        <title>Micromonospora globbae sp. nov., an endophytic actinomycete isolated from roots of Globba winitii C. H. Wright.</title>
        <authorList>
            <person name="Kuncharoen N."/>
            <person name="Pittayakhajonwut P."/>
            <person name="Tanasupawat S."/>
        </authorList>
    </citation>
    <scope>NUCLEOTIDE SEQUENCE [LARGE SCALE GENOMIC DNA]</scope>
    <source>
        <strain evidence="14 15">WPS1-2</strain>
    </source>
</reference>
<dbReference type="InterPro" id="IPR003594">
    <property type="entry name" value="HATPase_dom"/>
</dbReference>
<comment type="catalytic activity">
    <reaction evidence="1">
        <text>ATP + protein L-histidine = ADP + protein N-phospho-L-histidine.</text>
        <dbReference type="EC" id="2.7.13.3"/>
    </reaction>
</comment>
<name>A0A420F078_9ACTN</name>
<keyword evidence="8 11" id="KW-1133">Transmembrane helix</keyword>
<dbReference type="PANTHER" id="PTHR45436:SF5">
    <property type="entry name" value="SENSOR HISTIDINE KINASE TRCS"/>
    <property type="match status" value="1"/>
</dbReference>
<organism evidence="14 15">
    <name type="scientific">Micromonospora globbae</name>
    <dbReference type="NCBI Taxonomy" id="1894969"/>
    <lineage>
        <taxon>Bacteria</taxon>
        <taxon>Bacillati</taxon>
        <taxon>Actinomycetota</taxon>
        <taxon>Actinomycetes</taxon>
        <taxon>Micromonosporales</taxon>
        <taxon>Micromonosporaceae</taxon>
        <taxon>Micromonospora</taxon>
    </lineage>
</organism>
<feature type="transmembrane region" description="Helical" evidence="11">
    <location>
        <begin position="6"/>
        <end position="27"/>
    </location>
</feature>
<evidence type="ECO:0000259" key="12">
    <source>
        <dbReference type="PROSITE" id="PS50109"/>
    </source>
</evidence>
<dbReference type="SUPFAM" id="SSF55874">
    <property type="entry name" value="ATPase domain of HSP90 chaperone/DNA topoisomerase II/histidine kinase"/>
    <property type="match status" value="1"/>
</dbReference>
<dbReference type="SMART" id="SM00387">
    <property type="entry name" value="HATPase_c"/>
    <property type="match status" value="1"/>
</dbReference>
<protein>
    <recommendedName>
        <fullName evidence="3">histidine kinase</fullName>
        <ecNumber evidence="3">2.7.13.3</ecNumber>
    </recommendedName>
</protein>
<dbReference type="SUPFAM" id="SSF47384">
    <property type="entry name" value="Homodimeric domain of signal transducing histidine kinase"/>
    <property type="match status" value="1"/>
</dbReference>
<dbReference type="CDD" id="cd00082">
    <property type="entry name" value="HisKA"/>
    <property type="match status" value="1"/>
</dbReference>
<evidence type="ECO:0000256" key="3">
    <source>
        <dbReference type="ARBA" id="ARBA00012438"/>
    </source>
</evidence>
<dbReference type="Pfam" id="PF00672">
    <property type="entry name" value="HAMP"/>
    <property type="match status" value="1"/>
</dbReference>
<dbReference type="OrthoDB" id="5242752at2"/>
<dbReference type="SUPFAM" id="SSF158472">
    <property type="entry name" value="HAMP domain-like"/>
    <property type="match status" value="1"/>
</dbReference>
<keyword evidence="5" id="KW-0808">Transferase</keyword>
<dbReference type="CDD" id="cd00075">
    <property type="entry name" value="HATPase"/>
    <property type="match status" value="1"/>
</dbReference>
<dbReference type="CDD" id="cd06225">
    <property type="entry name" value="HAMP"/>
    <property type="match status" value="1"/>
</dbReference>
<evidence type="ECO:0000256" key="10">
    <source>
        <dbReference type="ARBA" id="ARBA00023136"/>
    </source>
</evidence>
<gene>
    <name evidence="14" type="ORF">D7I43_16810</name>
</gene>
<dbReference type="EC" id="2.7.13.3" evidence="3"/>
<evidence type="ECO:0000313" key="15">
    <source>
        <dbReference type="Proteomes" id="UP000285744"/>
    </source>
</evidence>
<dbReference type="InterPro" id="IPR003660">
    <property type="entry name" value="HAMP_dom"/>
</dbReference>
<dbReference type="InterPro" id="IPR004358">
    <property type="entry name" value="Sig_transdc_His_kin-like_C"/>
</dbReference>
<evidence type="ECO:0000313" key="14">
    <source>
        <dbReference type="EMBL" id="RKF26338.1"/>
    </source>
</evidence>
<dbReference type="Gene3D" id="1.10.287.130">
    <property type="match status" value="1"/>
</dbReference>
<dbReference type="PROSITE" id="PS50109">
    <property type="entry name" value="HIS_KIN"/>
    <property type="match status" value="1"/>
</dbReference>
<dbReference type="InterPro" id="IPR036890">
    <property type="entry name" value="HATPase_C_sf"/>
</dbReference>
<keyword evidence="6 11" id="KW-0812">Transmembrane</keyword>
<comment type="subcellular location">
    <subcellularLocation>
        <location evidence="2">Cell membrane</location>
    </subcellularLocation>
</comment>
<dbReference type="Pfam" id="PF00512">
    <property type="entry name" value="HisKA"/>
    <property type="match status" value="1"/>
</dbReference>
<accession>A0A420F078</accession>
<dbReference type="SMART" id="SM00304">
    <property type="entry name" value="HAMP"/>
    <property type="match status" value="1"/>
</dbReference>
<proteinExistence type="predicted"/>
<dbReference type="AlphaFoldDB" id="A0A420F078"/>
<evidence type="ECO:0000256" key="8">
    <source>
        <dbReference type="ARBA" id="ARBA00022989"/>
    </source>
</evidence>
<evidence type="ECO:0000256" key="5">
    <source>
        <dbReference type="ARBA" id="ARBA00022679"/>
    </source>
</evidence>
<evidence type="ECO:0000256" key="7">
    <source>
        <dbReference type="ARBA" id="ARBA00022777"/>
    </source>
</evidence>
<dbReference type="GO" id="GO:0005886">
    <property type="term" value="C:plasma membrane"/>
    <property type="evidence" value="ECO:0007669"/>
    <property type="project" value="UniProtKB-SubCell"/>
</dbReference>
<comment type="caution">
    <text evidence="14">The sequence shown here is derived from an EMBL/GenBank/DDBJ whole genome shotgun (WGS) entry which is preliminary data.</text>
</comment>
<evidence type="ECO:0000256" key="4">
    <source>
        <dbReference type="ARBA" id="ARBA00022553"/>
    </source>
</evidence>
<dbReference type="FunFam" id="1.10.287.130:FF:000001">
    <property type="entry name" value="Two-component sensor histidine kinase"/>
    <property type="match status" value="1"/>
</dbReference>
<dbReference type="EMBL" id="RAQQ01000011">
    <property type="protein sequence ID" value="RKF26338.1"/>
    <property type="molecule type" value="Genomic_DNA"/>
</dbReference>
<feature type="domain" description="Histidine kinase" evidence="12">
    <location>
        <begin position="230"/>
        <end position="445"/>
    </location>
</feature>
<dbReference type="InterPro" id="IPR036097">
    <property type="entry name" value="HisK_dim/P_sf"/>
</dbReference>